<dbReference type="SUPFAM" id="SSF74650">
    <property type="entry name" value="Galactose mutarotase-like"/>
    <property type="match status" value="1"/>
</dbReference>
<keyword evidence="3" id="KW-1133">Transmembrane helix</keyword>
<dbReference type="Proteomes" id="UP000009022">
    <property type="component" value="Unassembled WGS sequence"/>
</dbReference>
<dbReference type="GO" id="GO:0008081">
    <property type="term" value="F:phosphoric diester hydrolase activity"/>
    <property type="evidence" value="ECO:0000318"/>
    <property type="project" value="GO_Central"/>
</dbReference>
<dbReference type="RefSeq" id="XP_002113721.1">
    <property type="nucleotide sequence ID" value="XM_002113685.1"/>
</dbReference>
<dbReference type="CTD" id="6754933"/>
<dbReference type="InterPro" id="IPR051057">
    <property type="entry name" value="PI-PLC_domain"/>
</dbReference>
<dbReference type="InParanoid" id="B3RZF6"/>
<dbReference type="eggNOG" id="KOG1065">
    <property type="taxonomic scope" value="Eukaryota"/>
</dbReference>
<evidence type="ECO:0000259" key="4">
    <source>
        <dbReference type="PROSITE" id="PS51448"/>
    </source>
</evidence>
<proteinExistence type="predicted"/>
<keyword evidence="3" id="KW-0812">Transmembrane</keyword>
<dbReference type="GO" id="GO:0030246">
    <property type="term" value="F:carbohydrate binding"/>
    <property type="evidence" value="ECO:0007669"/>
    <property type="project" value="InterPro"/>
</dbReference>
<evidence type="ECO:0000313" key="6">
    <source>
        <dbReference type="Proteomes" id="UP000009022"/>
    </source>
</evidence>
<dbReference type="Gene3D" id="4.10.110.10">
    <property type="entry name" value="Spasmolytic Protein, domain 1"/>
    <property type="match status" value="1"/>
</dbReference>
<dbReference type="Gene3D" id="2.60.40.1760">
    <property type="entry name" value="glycosyl hydrolase (family 31)"/>
    <property type="match status" value="1"/>
</dbReference>
<evidence type="ECO:0000313" key="5">
    <source>
        <dbReference type="EMBL" id="EDV24195.1"/>
    </source>
</evidence>
<dbReference type="Pfam" id="PF00388">
    <property type="entry name" value="PI-PLC-X"/>
    <property type="match status" value="1"/>
</dbReference>
<dbReference type="CDD" id="cd00111">
    <property type="entry name" value="Trefoil"/>
    <property type="match status" value="1"/>
</dbReference>
<dbReference type="eggNOG" id="KOG4306">
    <property type="taxonomic scope" value="Eukaryota"/>
</dbReference>
<dbReference type="InterPro" id="IPR011013">
    <property type="entry name" value="Gal_mutarotase_sf_dom"/>
</dbReference>
<protein>
    <recommendedName>
        <fullName evidence="4">P-type domain-containing protein</fullName>
    </recommendedName>
</protein>
<comment type="caution">
    <text evidence="2">Lacks conserved residue(s) required for the propagation of feature annotation.</text>
</comment>
<dbReference type="InterPro" id="IPR017957">
    <property type="entry name" value="P_trefoil_CS"/>
</dbReference>
<dbReference type="PROSITE" id="PS51448">
    <property type="entry name" value="P_TREFOIL_2"/>
    <property type="match status" value="1"/>
</dbReference>
<dbReference type="KEGG" id="tad:TRIADDRAFT_57436"/>
<evidence type="ECO:0000256" key="1">
    <source>
        <dbReference type="ARBA" id="ARBA00023157"/>
    </source>
</evidence>
<dbReference type="PROSITE" id="PS00025">
    <property type="entry name" value="P_TREFOIL_1"/>
    <property type="match status" value="1"/>
</dbReference>
<name>B3RZF6_TRIAD</name>
<dbReference type="GO" id="GO:0005975">
    <property type="term" value="P:carbohydrate metabolic process"/>
    <property type="evidence" value="ECO:0007669"/>
    <property type="project" value="InterPro"/>
</dbReference>
<dbReference type="PhylomeDB" id="B3RZF6"/>
<dbReference type="EMBL" id="DS985246">
    <property type="protein sequence ID" value="EDV24195.1"/>
    <property type="molecule type" value="Genomic_DNA"/>
</dbReference>
<dbReference type="HOGENOM" id="CLU_312685_0_0_1"/>
<keyword evidence="6" id="KW-1185">Reference proteome</keyword>
<dbReference type="STRING" id="10228.B3RZF6"/>
<gene>
    <name evidence="5" type="ORF">TRIADDRAFT_57436</name>
</gene>
<dbReference type="InterPro" id="IPR044913">
    <property type="entry name" value="P_trefoil_dom_sf"/>
</dbReference>
<dbReference type="GeneID" id="6754933"/>
<reference evidence="5 6" key="1">
    <citation type="journal article" date="2008" name="Nature">
        <title>The Trichoplax genome and the nature of placozoans.</title>
        <authorList>
            <person name="Srivastava M."/>
            <person name="Begovic E."/>
            <person name="Chapman J."/>
            <person name="Putnam N.H."/>
            <person name="Hellsten U."/>
            <person name="Kawashima T."/>
            <person name="Kuo A."/>
            <person name="Mitros T."/>
            <person name="Salamov A."/>
            <person name="Carpenter M.L."/>
            <person name="Signorovitch A.Y."/>
            <person name="Moreno M.A."/>
            <person name="Kamm K."/>
            <person name="Grimwood J."/>
            <person name="Schmutz J."/>
            <person name="Shapiro H."/>
            <person name="Grigoriev I.V."/>
            <person name="Buss L.W."/>
            <person name="Schierwater B."/>
            <person name="Dellaporta S.L."/>
            <person name="Rokhsar D.S."/>
        </authorList>
    </citation>
    <scope>NUCLEOTIDE SEQUENCE [LARGE SCALE GENOMIC DNA]</scope>
    <source>
        <strain evidence="5 6">Grell-BS-1999</strain>
    </source>
</reference>
<evidence type="ECO:0000256" key="2">
    <source>
        <dbReference type="PROSITE-ProRule" id="PRU00779"/>
    </source>
</evidence>
<dbReference type="InterPro" id="IPR017946">
    <property type="entry name" value="PLC-like_Pdiesterase_TIM-brl"/>
</dbReference>
<dbReference type="SMART" id="SM00148">
    <property type="entry name" value="PLCXc"/>
    <property type="match status" value="1"/>
</dbReference>
<feature type="domain" description="P-type" evidence="4">
    <location>
        <begin position="77"/>
        <end position="122"/>
    </location>
</feature>
<evidence type="ECO:0000256" key="3">
    <source>
        <dbReference type="SAM" id="Phobius"/>
    </source>
</evidence>
<dbReference type="PANTHER" id="PTHR13593">
    <property type="match status" value="1"/>
</dbReference>
<dbReference type="GO" id="GO:0006629">
    <property type="term" value="P:lipid metabolic process"/>
    <property type="evidence" value="ECO:0007669"/>
    <property type="project" value="InterPro"/>
</dbReference>
<dbReference type="OrthoDB" id="1046782at2759"/>
<dbReference type="InterPro" id="IPR000519">
    <property type="entry name" value="P_trefoil_dom"/>
</dbReference>
<dbReference type="SMART" id="SM00018">
    <property type="entry name" value="PD"/>
    <property type="match status" value="1"/>
</dbReference>
<organism evidence="5 6">
    <name type="scientific">Trichoplax adhaerens</name>
    <name type="common">Trichoplax reptans</name>
    <dbReference type="NCBI Taxonomy" id="10228"/>
    <lineage>
        <taxon>Eukaryota</taxon>
        <taxon>Metazoa</taxon>
        <taxon>Placozoa</taxon>
        <taxon>Uniplacotomia</taxon>
        <taxon>Trichoplacea</taxon>
        <taxon>Trichoplacidae</taxon>
        <taxon>Trichoplax</taxon>
    </lineage>
</organism>
<dbReference type="InterPro" id="IPR000909">
    <property type="entry name" value="PLipase_C_PInositol-sp_X_dom"/>
</dbReference>
<dbReference type="PANTHER" id="PTHR13593:SF113">
    <property type="entry name" value="SI:DKEY-266F7.9"/>
    <property type="match status" value="1"/>
</dbReference>
<dbReference type="Gene3D" id="3.20.20.190">
    <property type="entry name" value="Phosphatidylinositol (PI) phosphodiesterase"/>
    <property type="match status" value="1"/>
</dbReference>
<keyword evidence="3" id="KW-0472">Membrane</keyword>
<dbReference type="SUPFAM" id="SSF51695">
    <property type="entry name" value="PLC-like phosphodiesterases"/>
    <property type="match status" value="1"/>
</dbReference>
<keyword evidence="1" id="KW-1015">Disulfide bond</keyword>
<sequence length="938" mass="108636">MFTGHGRKRIVPLVIVIIATLVIIYHINRSNLQIISHSNHHEKIDTPKLLPKTVTTAGIITSPSSTTAKFVCGKNDVVCSDDVEDRIDCYPVGLATEKGCKERGCCWGASSGNAVPSCYFPVNYGYQIRNRTEITSKDFIAKLRRCDTPYYSSKALTDIMVTIEHYRPAMLSIKFYDPRYYPSNFSKQPSNNYGAGDFYIYCNHNPFALKVIRRSTGKAMFDTSTGGFIFENDLVQLSSKLGSKDIFGLEGDSPSGKIFNWKTWKTFTPKLSQDAIGTDKFHFPGYIVKEDNNDYYIVALRGHQTTKFTLQPKPSITIMTTNKYKQLELLIYAGNNPIINFYSFYYNASITDPEIANINLIPAMKTRLLANINPVALKVLIQKFQPAELNRTAMKKSYVKLKMRLQRWAMPYNNTYIIISWVAGVMPNAYDYIAILCKKKSEAIYQSCYQHWLNMRLSDRIVTNLGYDKDYTYYIVYYTYSCNKTKVCGFLIKEFESFKTVSPSLTPEDDGYGYAQRPHPLIPPIEVNMENTKRIHNVTRYRHNPYLTASGQYTFKYGIDKSLTFDLKWFRGDKALTWDYVAIYRHYPRNVSNYIQGQWCWVANYNNSCNTVVEFARNRHYYVAYITYSSKEARFMISEVAKFHNFTNWMAKYKHSLQNLRLQDLVIPGTYCSACYNMSAPMLTPWSQTQTENIANQLRDGIRYFDLRVRYLPSFKTKFWLSHNKWLSKISVTSFLHTIKTFAARNINEVLIIHFVDFYDFDEDTIHDNLLDVILDKLKGYAMPKSYAGKVLATLWKDNTRILTSYNKINCSSKYQDSDLVWGPIHSVKPIILIEREKKLFIHFKDYYRTDNKSLSISEFTTFDATNNQIPFSIQTLSNKINPKIDDWLSNELNKVQMNIVTSNYYLGNNMICLAIRRNIAIGKKMKLTSDEMDVSNL</sequence>
<dbReference type="AlphaFoldDB" id="B3RZF6"/>
<accession>B3RZF6</accession>
<dbReference type="PROSITE" id="PS50007">
    <property type="entry name" value="PIPLC_X_DOMAIN"/>
    <property type="match status" value="1"/>
</dbReference>
<dbReference type="Pfam" id="PF00088">
    <property type="entry name" value="Trefoil"/>
    <property type="match status" value="1"/>
</dbReference>
<feature type="transmembrane region" description="Helical" evidence="3">
    <location>
        <begin position="10"/>
        <end position="27"/>
    </location>
</feature>